<evidence type="ECO:0000256" key="5">
    <source>
        <dbReference type="SAM" id="MobiDB-lite"/>
    </source>
</evidence>
<dbReference type="InterPro" id="IPR001647">
    <property type="entry name" value="HTH_TetR"/>
</dbReference>
<feature type="domain" description="HTH tetR-type" evidence="6">
    <location>
        <begin position="30"/>
        <end position="90"/>
    </location>
</feature>
<name>A0A6J5DPZ6_9BURK</name>
<protein>
    <submittedName>
        <fullName evidence="7">TetR family transcriptional regulator</fullName>
    </submittedName>
</protein>
<dbReference type="Proteomes" id="UP000494330">
    <property type="component" value="Unassembled WGS sequence"/>
</dbReference>
<sequence>MFEAGIPAMTESSSRIPLSPRKAPRQRRSAATVDAIVEAAARVLERDGFDGYTTNAVAALAGVSIGSLYQYFPNRDALTVALVERESAHLLDDVGHAAALSSCGDALRALVRAAVAHQMRRPVLARLIDFEEARLPLGARTARVTDRIHATLRHVLALHDAPRVVAPDIVAHDLLAIVKGMVDAAGARGETDADALEARTWRAVRGYLRESRAPKLA</sequence>
<dbReference type="GO" id="GO:0000976">
    <property type="term" value="F:transcription cis-regulatory region binding"/>
    <property type="evidence" value="ECO:0007669"/>
    <property type="project" value="TreeGrafter"/>
</dbReference>
<dbReference type="GO" id="GO:0003700">
    <property type="term" value="F:DNA-binding transcription factor activity"/>
    <property type="evidence" value="ECO:0007669"/>
    <property type="project" value="TreeGrafter"/>
</dbReference>
<dbReference type="Gene3D" id="1.10.357.10">
    <property type="entry name" value="Tetracycline Repressor, domain 2"/>
    <property type="match status" value="1"/>
</dbReference>
<dbReference type="InterPro" id="IPR050109">
    <property type="entry name" value="HTH-type_TetR-like_transc_reg"/>
</dbReference>
<dbReference type="SUPFAM" id="SSF46689">
    <property type="entry name" value="Homeodomain-like"/>
    <property type="match status" value="1"/>
</dbReference>
<dbReference type="AlphaFoldDB" id="A0A6J5DPZ6"/>
<evidence type="ECO:0000256" key="4">
    <source>
        <dbReference type="PROSITE-ProRule" id="PRU00335"/>
    </source>
</evidence>
<reference evidence="7 8" key="1">
    <citation type="submission" date="2019-09" db="EMBL/GenBank/DDBJ databases">
        <authorList>
            <person name="Depoorter E."/>
        </authorList>
    </citation>
    <scope>NUCLEOTIDE SEQUENCE [LARGE SCALE GENOMIC DNA]</scope>
    <source>
        <strain evidence="7">LMG 30113</strain>
    </source>
</reference>
<evidence type="ECO:0000256" key="2">
    <source>
        <dbReference type="ARBA" id="ARBA00023125"/>
    </source>
</evidence>
<keyword evidence="3" id="KW-0804">Transcription</keyword>
<evidence type="ECO:0000313" key="8">
    <source>
        <dbReference type="Proteomes" id="UP000494330"/>
    </source>
</evidence>
<dbReference type="PANTHER" id="PTHR30055:SF234">
    <property type="entry name" value="HTH-TYPE TRANSCRIPTIONAL REGULATOR BETI"/>
    <property type="match status" value="1"/>
</dbReference>
<evidence type="ECO:0000259" key="6">
    <source>
        <dbReference type="PROSITE" id="PS50977"/>
    </source>
</evidence>
<dbReference type="PROSITE" id="PS50977">
    <property type="entry name" value="HTH_TETR_2"/>
    <property type="match status" value="1"/>
</dbReference>
<feature type="region of interest" description="Disordered" evidence="5">
    <location>
        <begin position="1"/>
        <end position="27"/>
    </location>
</feature>
<keyword evidence="2 4" id="KW-0238">DNA-binding</keyword>
<evidence type="ECO:0000256" key="1">
    <source>
        <dbReference type="ARBA" id="ARBA00023015"/>
    </source>
</evidence>
<dbReference type="EMBL" id="CABVQD010000003">
    <property type="protein sequence ID" value="VWB35262.1"/>
    <property type="molecule type" value="Genomic_DNA"/>
</dbReference>
<dbReference type="Pfam" id="PF00440">
    <property type="entry name" value="TetR_N"/>
    <property type="match status" value="1"/>
</dbReference>
<gene>
    <name evidence="7" type="ORF">BPA30113_01405</name>
</gene>
<dbReference type="Pfam" id="PF17918">
    <property type="entry name" value="TetR_C_15"/>
    <property type="match status" value="1"/>
</dbReference>
<evidence type="ECO:0000313" key="7">
    <source>
        <dbReference type="EMBL" id="VWB35262.1"/>
    </source>
</evidence>
<accession>A0A6J5DPZ6</accession>
<dbReference type="PANTHER" id="PTHR30055">
    <property type="entry name" value="HTH-TYPE TRANSCRIPTIONAL REGULATOR RUTR"/>
    <property type="match status" value="1"/>
</dbReference>
<proteinExistence type="predicted"/>
<dbReference type="PRINTS" id="PR00455">
    <property type="entry name" value="HTHTETR"/>
</dbReference>
<keyword evidence="8" id="KW-1185">Reference proteome</keyword>
<organism evidence="7 8">
    <name type="scientific">Burkholderia paludis</name>
    <dbReference type="NCBI Taxonomy" id="1506587"/>
    <lineage>
        <taxon>Bacteria</taxon>
        <taxon>Pseudomonadati</taxon>
        <taxon>Pseudomonadota</taxon>
        <taxon>Betaproteobacteria</taxon>
        <taxon>Burkholderiales</taxon>
        <taxon>Burkholderiaceae</taxon>
        <taxon>Burkholderia</taxon>
        <taxon>Burkholderia cepacia complex</taxon>
    </lineage>
</organism>
<evidence type="ECO:0000256" key="3">
    <source>
        <dbReference type="ARBA" id="ARBA00023163"/>
    </source>
</evidence>
<feature type="DNA-binding region" description="H-T-H motif" evidence="4">
    <location>
        <begin position="53"/>
        <end position="72"/>
    </location>
</feature>
<keyword evidence="1" id="KW-0805">Transcription regulation</keyword>
<dbReference type="InterPro" id="IPR009057">
    <property type="entry name" value="Homeodomain-like_sf"/>
</dbReference>
<dbReference type="InterPro" id="IPR041669">
    <property type="entry name" value="TetR_C_15"/>
</dbReference>